<dbReference type="PANTHER" id="PTHR43198">
    <property type="entry name" value="BIFUNCTIONAL TH2 PROTEIN"/>
    <property type="match status" value="1"/>
</dbReference>
<dbReference type="InterPro" id="IPR004305">
    <property type="entry name" value="Thiaminase-2/PQQC"/>
</dbReference>
<protein>
    <submittedName>
        <fullName evidence="2">Bifunctional TENA2 protein</fullName>
    </submittedName>
</protein>
<comment type="caution">
    <text evidence="2">The sequence shown here is derived from an EMBL/GenBank/DDBJ whole genome shotgun (WGS) entry which is preliminary data.</text>
</comment>
<sequence>MDGDGVEASTTAAWIERHRQMYERARHPFTVSIRDGTIDLSIFKRWLSQDYLFVREFFTFVASVLLKCCKQDSSDMEIILGGVASLSDELSWFKNEAAKWGIDLQVFHRSNLIWSTTGSSLSNISKIFPTIACLKTITDISLIVRFLQSFTEPEISYAVAVTTFWIIETVYQDSFGFCIEEGNKTPPELLGTCQRWGSAEFKQYCQSLQRIADRSLANAPADAVKSAEEAFIRVLELEIGFWEMSPSQS</sequence>
<dbReference type="PANTHER" id="PTHR43198:SF5">
    <property type="entry name" value="BIFUNCTIONAL TENA-E PROTEIN"/>
    <property type="match status" value="1"/>
</dbReference>
<dbReference type="AlphaFoldDB" id="A0A3L6SAL6"/>
<dbReference type="CDD" id="cd19357">
    <property type="entry name" value="TenA_E_At3g16990-like"/>
    <property type="match status" value="1"/>
</dbReference>
<feature type="domain" description="Thiaminase-2/PQQC" evidence="1">
    <location>
        <begin position="18"/>
        <end position="106"/>
    </location>
</feature>
<reference evidence="3" key="1">
    <citation type="journal article" date="2019" name="Nat. Commun.">
        <title>The genome of broomcorn millet.</title>
        <authorList>
            <person name="Zou C."/>
            <person name="Miki D."/>
            <person name="Li D."/>
            <person name="Tang Q."/>
            <person name="Xiao L."/>
            <person name="Rajput S."/>
            <person name="Deng P."/>
            <person name="Jia W."/>
            <person name="Huang R."/>
            <person name="Zhang M."/>
            <person name="Sun Y."/>
            <person name="Hu J."/>
            <person name="Fu X."/>
            <person name="Schnable P.S."/>
            <person name="Li F."/>
            <person name="Zhang H."/>
            <person name="Feng B."/>
            <person name="Zhu X."/>
            <person name="Liu R."/>
            <person name="Schnable J.C."/>
            <person name="Zhu J.-K."/>
            <person name="Zhang H."/>
        </authorList>
    </citation>
    <scope>NUCLEOTIDE SEQUENCE [LARGE SCALE GENOMIC DNA]</scope>
</reference>
<dbReference type="SUPFAM" id="SSF48613">
    <property type="entry name" value="Heme oxygenase-like"/>
    <property type="match status" value="1"/>
</dbReference>
<dbReference type="Pfam" id="PF03070">
    <property type="entry name" value="TENA_THI-4"/>
    <property type="match status" value="2"/>
</dbReference>
<evidence type="ECO:0000259" key="1">
    <source>
        <dbReference type="Pfam" id="PF03070"/>
    </source>
</evidence>
<dbReference type="Gene3D" id="1.20.910.10">
    <property type="entry name" value="Heme oxygenase-like"/>
    <property type="match status" value="1"/>
</dbReference>
<evidence type="ECO:0000313" key="2">
    <source>
        <dbReference type="EMBL" id="RLN18060.1"/>
    </source>
</evidence>
<dbReference type="Proteomes" id="UP000275267">
    <property type="component" value="Unassembled WGS sequence"/>
</dbReference>
<dbReference type="OrthoDB" id="37730at2759"/>
<organism evidence="2 3">
    <name type="scientific">Panicum miliaceum</name>
    <name type="common">Proso millet</name>
    <name type="synonym">Broomcorn millet</name>
    <dbReference type="NCBI Taxonomy" id="4540"/>
    <lineage>
        <taxon>Eukaryota</taxon>
        <taxon>Viridiplantae</taxon>
        <taxon>Streptophyta</taxon>
        <taxon>Embryophyta</taxon>
        <taxon>Tracheophyta</taxon>
        <taxon>Spermatophyta</taxon>
        <taxon>Magnoliopsida</taxon>
        <taxon>Liliopsida</taxon>
        <taxon>Poales</taxon>
        <taxon>Poaceae</taxon>
        <taxon>PACMAD clade</taxon>
        <taxon>Panicoideae</taxon>
        <taxon>Panicodae</taxon>
        <taxon>Paniceae</taxon>
        <taxon>Panicinae</taxon>
        <taxon>Panicum</taxon>
        <taxon>Panicum sect. Panicum</taxon>
    </lineage>
</organism>
<dbReference type="GO" id="GO:0005829">
    <property type="term" value="C:cytosol"/>
    <property type="evidence" value="ECO:0007669"/>
    <property type="project" value="TreeGrafter"/>
</dbReference>
<gene>
    <name evidence="2" type="ORF">C2845_PM02G28250</name>
</gene>
<keyword evidence="3" id="KW-1185">Reference proteome</keyword>
<name>A0A3L6SAL6_PANMI</name>
<dbReference type="GO" id="GO:0006772">
    <property type="term" value="P:thiamine metabolic process"/>
    <property type="evidence" value="ECO:0007669"/>
    <property type="project" value="UniProtKB-ARBA"/>
</dbReference>
<dbReference type="InterPro" id="IPR016084">
    <property type="entry name" value="Haem_Oase-like_multi-hlx"/>
</dbReference>
<dbReference type="EMBL" id="PQIB02000005">
    <property type="protein sequence ID" value="RLN18060.1"/>
    <property type="molecule type" value="Genomic_DNA"/>
</dbReference>
<dbReference type="InterPro" id="IPR050967">
    <property type="entry name" value="Thiamine_Salvage_TenA"/>
</dbReference>
<feature type="domain" description="Thiaminase-2/PQQC" evidence="1">
    <location>
        <begin position="154"/>
        <end position="245"/>
    </location>
</feature>
<accession>A0A3L6SAL6</accession>
<evidence type="ECO:0000313" key="3">
    <source>
        <dbReference type="Proteomes" id="UP000275267"/>
    </source>
</evidence>
<proteinExistence type="predicted"/>
<dbReference type="STRING" id="4540.A0A3L6SAL6"/>